<organism evidence="7 8">
    <name type="scientific">Skermanella aerolata</name>
    <dbReference type="NCBI Taxonomy" id="393310"/>
    <lineage>
        <taxon>Bacteria</taxon>
        <taxon>Pseudomonadati</taxon>
        <taxon>Pseudomonadota</taxon>
        <taxon>Alphaproteobacteria</taxon>
        <taxon>Rhodospirillales</taxon>
        <taxon>Azospirillaceae</taxon>
        <taxon>Skermanella</taxon>
    </lineage>
</organism>
<dbReference type="GO" id="GO:0003677">
    <property type="term" value="F:DNA binding"/>
    <property type="evidence" value="ECO:0007669"/>
    <property type="project" value="UniProtKB-KW"/>
</dbReference>
<keyword evidence="3" id="KW-0804">Transcription</keyword>
<accession>A0A512DYS8</accession>
<dbReference type="PROSITE" id="PS51077">
    <property type="entry name" value="HTH_ICLR"/>
    <property type="match status" value="1"/>
</dbReference>
<dbReference type="InterPro" id="IPR050707">
    <property type="entry name" value="HTH_MetabolicPath_Reg"/>
</dbReference>
<evidence type="ECO:0000256" key="2">
    <source>
        <dbReference type="ARBA" id="ARBA00023125"/>
    </source>
</evidence>
<dbReference type="Gene3D" id="1.10.10.10">
    <property type="entry name" value="Winged helix-like DNA-binding domain superfamily/Winged helix DNA-binding domain"/>
    <property type="match status" value="1"/>
</dbReference>
<dbReference type="SUPFAM" id="SSF55781">
    <property type="entry name" value="GAF domain-like"/>
    <property type="match status" value="1"/>
</dbReference>
<feature type="region of interest" description="Disordered" evidence="4">
    <location>
        <begin position="1"/>
        <end position="36"/>
    </location>
</feature>
<dbReference type="PROSITE" id="PS51078">
    <property type="entry name" value="ICLR_ED"/>
    <property type="match status" value="1"/>
</dbReference>
<dbReference type="Pfam" id="PF01614">
    <property type="entry name" value="IclR_C"/>
    <property type="match status" value="1"/>
</dbReference>
<evidence type="ECO:0000259" key="5">
    <source>
        <dbReference type="PROSITE" id="PS51077"/>
    </source>
</evidence>
<dbReference type="InterPro" id="IPR029016">
    <property type="entry name" value="GAF-like_dom_sf"/>
</dbReference>
<keyword evidence="2" id="KW-0238">DNA-binding</keyword>
<dbReference type="Proteomes" id="UP000321523">
    <property type="component" value="Unassembled WGS sequence"/>
</dbReference>
<evidence type="ECO:0000259" key="6">
    <source>
        <dbReference type="PROSITE" id="PS51078"/>
    </source>
</evidence>
<reference evidence="7 8" key="1">
    <citation type="submission" date="2019-07" db="EMBL/GenBank/DDBJ databases">
        <title>Whole genome shotgun sequence of Skermanella aerolata NBRC 106429.</title>
        <authorList>
            <person name="Hosoyama A."/>
            <person name="Uohara A."/>
            <person name="Ohji S."/>
            <person name="Ichikawa N."/>
        </authorList>
    </citation>
    <scope>NUCLEOTIDE SEQUENCE [LARGE SCALE GENOMIC DNA]</scope>
    <source>
        <strain evidence="7 8">NBRC 106429</strain>
    </source>
</reference>
<dbReference type="Gene3D" id="3.30.450.40">
    <property type="match status" value="1"/>
</dbReference>
<evidence type="ECO:0000256" key="3">
    <source>
        <dbReference type="ARBA" id="ARBA00023163"/>
    </source>
</evidence>
<dbReference type="PANTHER" id="PTHR30136:SF24">
    <property type="entry name" value="HTH-TYPE TRANSCRIPTIONAL REPRESSOR ALLR"/>
    <property type="match status" value="1"/>
</dbReference>
<dbReference type="InterPro" id="IPR014757">
    <property type="entry name" value="Tscrpt_reg_IclR_C"/>
</dbReference>
<feature type="domain" description="HTH iclR-type" evidence="5">
    <location>
        <begin position="39"/>
        <end position="101"/>
    </location>
</feature>
<name>A0A512DYS8_9PROT</name>
<protein>
    <submittedName>
        <fullName evidence="7">IclR family transcriptional regulator</fullName>
    </submittedName>
</protein>
<dbReference type="InterPro" id="IPR036390">
    <property type="entry name" value="WH_DNA-bd_sf"/>
</dbReference>
<proteinExistence type="predicted"/>
<dbReference type="InterPro" id="IPR005471">
    <property type="entry name" value="Tscrpt_reg_IclR_N"/>
</dbReference>
<keyword evidence="1" id="KW-0805">Transcription regulation</keyword>
<feature type="compositionally biased region" description="Basic and acidic residues" evidence="4">
    <location>
        <begin position="22"/>
        <end position="33"/>
    </location>
</feature>
<dbReference type="Pfam" id="PF09339">
    <property type="entry name" value="HTH_IclR"/>
    <property type="match status" value="1"/>
</dbReference>
<dbReference type="EMBL" id="BJYZ01000029">
    <property type="protein sequence ID" value="GEO41616.1"/>
    <property type="molecule type" value="Genomic_DNA"/>
</dbReference>
<keyword evidence="8" id="KW-1185">Reference proteome</keyword>
<feature type="domain" description="IclR-ED" evidence="6">
    <location>
        <begin position="102"/>
        <end position="285"/>
    </location>
</feature>
<evidence type="ECO:0000313" key="8">
    <source>
        <dbReference type="Proteomes" id="UP000321523"/>
    </source>
</evidence>
<sequence length="289" mass="31292">MIRSGPDSDSDQAEAKTTPKQAEVKQADPKTVDPRSQTVQSLVRALNIMSILGEADGPMSLTELARAAELSPSTAHRLLTTLQQERYVRFDSGTRSWYVGVQAFIAGSGFLKTRNIVDLARPRMRQLMDQASETVNLAIIENHEVVYLAQVECHQMMRALAPPGSRLPLHCSAAGKALLARMAPHYVKSLMEQRGMQRFTAATLTTLDALEADLEVIRTRAYAIDNEEHAIGLRCVAATIYDERAQAIGALSVSGPKARVTDERVAALGALVRQAAAMVTNELGGTAPG</sequence>
<comment type="caution">
    <text evidence="7">The sequence shown here is derived from an EMBL/GenBank/DDBJ whole genome shotgun (WGS) entry which is preliminary data.</text>
</comment>
<dbReference type="GO" id="GO:0045892">
    <property type="term" value="P:negative regulation of DNA-templated transcription"/>
    <property type="evidence" value="ECO:0007669"/>
    <property type="project" value="TreeGrafter"/>
</dbReference>
<dbReference type="InterPro" id="IPR036388">
    <property type="entry name" value="WH-like_DNA-bd_sf"/>
</dbReference>
<dbReference type="GO" id="GO:0003700">
    <property type="term" value="F:DNA-binding transcription factor activity"/>
    <property type="evidence" value="ECO:0007669"/>
    <property type="project" value="TreeGrafter"/>
</dbReference>
<dbReference type="AlphaFoldDB" id="A0A512DYS8"/>
<evidence type="ECO:0000313" key="7">
    <source>
        <dbReference type="EMBL" id="GEO41616.1"/>
    </source>
</evidence>
<gene>
    <name evidence="7" type="ORF">SAE02_57640</name>
</gene>
<dbReference type="PANTHER" id="PTHR30136">
    <property type="entry name" value="HELIX-TURN-HELIX TRANSCRIPTIONAL REGULATOR, ICLR FAMILY"/>
    <property type="match status" value="1"/>
</dbReference>
<dbReference type="SUPFAM" id="SSF46785">
    <property type="entry name" value="Winged helix' DNA-binding domain"/>
    <property type="match status" value="1"/>
</dbReference>
<evidence type="ECO:0000256" key="4">
    <source>
        <dbReference type="SAM" id="MobiDB-lite"/>
    </source>
</evidence>
<evidence type="ECO:0000256" key="1">
    <source>
        <dbReference type="ARBA" id="ARBA00023015"/>
    </source>
</evidence>
<dbReference type="SMART" id="SM00346">
    <property type="entry name" value="HTH_ICLR"/>
    <property type="match status" value="1"/>
</dbReference>